<gene>
    <name evidence="3" type="ORF">GUITHDRAFT_109439</name>
</gene>
<evidence type="ECO:0000256" key="2">
    <source>
        <dbReference type="SAM" id="MobiDB-lite"/>
    </source>
</evidence>
<sequence length="87" mass="9871">MYMSGENDECDAWCGLSRPMSNNGSQAVEVEEDEFEEFMEDDWPVNRQEDTSLWDTEWDKEEVDEAFAAKLNAEIQQSASNAAAPAE</sequence>
<keyword evidence="5" id="KW-1185">Reference proteome</keyword>
<feature type="region of interest" description="Disordered" evidence="2">
    <location>
        <begin position="16"/>
        <end position="47"/>
    </location>
</feature>
<reference evidence="5" key="2">
    <citation type="submission" date="2012-11" db="EMBL/GenBank/DDBJ databases">
        <authorList>
            <person name="Kuo A."/>
            <person name="Curtis B.A."/>
            <person name="Tanifuji G."/>
            <person name="Burki F."/>
            <person name="Gruber A."/>
            <person name="Irimia M."/>
            <person name="Maruyama S."/>
            <person name="Arias M.C."/>
            <person name="Ball S.G."/>
            <person name="Gile G.H."/>
            <person name="Hirakawa Y."/>
            <person name="Hopkins J.F."/>
            <person name="Rensing S.A."/>
            <person name="Schmutz J."/>
            <person name="Symeonidi A."/>
            <person name="Elias M."/>
            <person name="Eveleigh R.J."/>
            <person name="Herman E.K."/>
            <person name="Klute M.J."/>
            <person name="Nakayama T."/>
            <person name="Obornik M."/>
            <person name="Reyes-Prieto A."/>
            <person name="Armbrust E.V."/>
            <person name="Aves S.J."/>
            <person name="Beiko R.G."/>
            <person name="Coutinho P."/>
            <person name="Dacks J.B."/>
            <person name="Durnford D.G."/>
            <person name="Fast N.M."/>
            <person name="Green B.R."/>
            <person name="Grisdale C."/>
            <person name="Hempe F."/>
            <person name="Henrissat B."/>
            <person name="Hoppner M.P."/>
            <person name="Ishida K.-I."/>
            <person name="Kim E."/>
            <person name="Koreny L."/>
            <person name="Kroth P.G."/>
            <person name="Liu Y."/>
            <person name="Malik S.-B."/>
            <person name="Maier U.G."/>
            <person name="McRose D."/>
            <person name="Mock T."/>
            <person name="Neilson J.A."/>
            <person name="Onodera N.T."/>
            <person name="Poole A.M."/>
            <person name="Pritham E.J."/>
            <person name="Richards T.A."/>
            <person name="Rocap G."/>
            <person name="Roy S.W."/>
            <person name="Sarai C."/>
            <person name="Schaack S."/>
            <person name="Shirato S."/>
            <person name="Slamovits C.H."/>
            <person name="Spencer D.F."/>
            <person name="Suzuki S."/>
            <person name="Worden A.Z."/>
            <person name="Zauner S."/>
            <person name="Barry K."/>
            <person name="Bell C."/>
            <person name="Bharti A.K."/>
            <person name="Crow J.A."/>
            <person name="Grimwood J."/>
            <person name="Kramer R."/>
            <person name="Lindquist E."/>
            <person name="Lucas S."/>
            <person name="Salamov A."/>
            <person name="McFadden G.I."/>
            <person name="Lane C.E."/>
            <person name="Keeling P.J."/>
            <person name="Gray M.W."/>
            <person name="Grigoriev I.V."/>
            <person name="Archibald J.M."/>
        </authorList>
    </citation>
    <scope>NUCLEOTIDE SEQUENCE</scope>
    <source>
        <strain evidence="5">CCMP2712</strain>
    </source>
</reference>
<dbReference type="PaxDb" id="55529-EKX44662"/>
<evidence type="ECO:0000313" key="4">
    <source>
        <dbReference type="EnsemblProtists" id="EKX44662"/>
    </source>
</evidence>
<dbReference type="KEGG" id="gtt:GUITHDRAFT_109439"/>
<accession>L1J8J7</accession>
<dbReference type="AlphaFoldDB" id="L1J8J7"/>
<evidence type="ECO:0000313" key="5">
    <source>
        <dbReference type="Proteomes" id="UP000011087"/>
    </source>
</evidence>
<evidence type="ECO:0000256" key="1">
    <source>
        <dbReference type="ARBA" id="ARBA00034491"/>
    </source>
</evidence>
<dbReference type="HOGENOM" id="CLU_2488166_0_0_1"/>
<dbReference type="InterPro" id="IPR007834">
    <property type="entry name" value="DSS1_SEM1"/>
</dbReference>
<dbReference type="GO" id="GO:0006406">
    <property type="term" value="P:mRNA export from nucleus"/>
    <property type="evidence" value="ECO:0007669"/>
    <property type="project" value="InterPro"/>
</dbReference>
<dbReference type="Proteomes" id="UP000011087">
    <property type="component" value="Unassembled WGS sequence"/>
</dbReference>
<evidence type="ECO:0000313" key="3">
    <source>
        <dbReference type="EMBL" id="EKX44662.1"/>
    </source>
</evidence>
<name>L1J8J7_GUITC</name>
<dbReference type="EnsemblProtists" id="EKX44662">
    <property type="protein sequence ID" value="EKX44662"/>
    <property type="gene ID" value="GUITHDRAFT_109439"/>
</dbReference>
<dbReference type="EMBL" id="JH993003">
    <property type="protein sequence ID" value="EKX44662.1"/>
    <property type="molecule type" value="Genomic_DNA"/>
</dbReference>
<dbReference type="SMART" id="SM01385">
    <property type="entry name" value="DSS1_SEM1"/>
    <property type="match status" value="1"/>
</dbReference>
<reference evidence="4" key="3">
    <citation type="submission" date="2015-06" db="UniProtKB">
        <authorList>
            <consortium name="EnsemblProtists"/>
        </authorList>
    </citation>
    <scope>IDENTIFICATION</scope>
</reference>
<dbReference type="GO" id="GO:0008541">
    <property type="term" value="C:proteasome regulatory particle, lid subcomplex"/>
    <property type="evidence" value="ECO:0007669"/>
    <property type="project" value="InterPro"/>
</dbReference>
<feature type="compositionally biased region" description="Acidic residues" evidence="2">
    <location>
        <begin position="29"/>
        <end position="43"/>
    </location>
</feature>
<dbReference type="GO" id="GO:0043248">
    <property type="term" value="P:proteasome assembly"/>
    <property type="evidence" value="ECO:0007669"/>
    <property type="project" value="InterPro"/>
</dbReference>
<dbReference type="RefSeq" id="XP_005831642.1">
    <property type="nucleotide sequence ID" value="XM_005831585.1"/>
</dbReference>
<reference evidence="3 5" key="1">
    <citation type="journal article" date="2012" name="Nature">
        <title>Algal genomes reveal evolutionary mosaicism and the fate of nucleomorphs.</title>
        <authorList>
            <consortium name="DOE Joint Genome Institute"/>
            <person name="Curtis B.A."/>
            <person name="Tanifuji G."/>
            <person name="Burki F."/>
            <person name="Gruber A."/>
            <person name="Irimia M."/>
            <person name="Maruyama S."/>
            <person name="Arias M.C."/>
            <person name="Ball S.G."/>
            <person name="Gile G.H."/>
            <person name="Hirakawa Y."/>
            <person name="Hopkins J.F."/>
            <person name="Kuo A."/>
            <person name="Rensing S.A."/>
            <person name="Schmutz J."/>
            <person name="Symeonidi A."/>
            <person name="Elias M."/>
            <person name="Eveleigh R.J."/>
            <person name="Herman E.K."/>
            <person name="Klute M.J."/>
            <person name="Nakayama T."/>
            <person name="Obornik M."/>
            <person name="Reyes-Prieto A."/>
            <person name="Armbrust E.V."/>
            <person name="Aves S.J."/>
            <person name="Beiko R.G."/>
            <person name="Coutinho P."/>
            <person name="Dacks J.B."/>
            <person name="Durnford D.G."/>
            <person name="Fast N.M."/>
            <person name="Green B.R."/>
            <person name="Grisdale C.J."/>
            <person name="Hempel F."/>
            <person name="Henrissat B."/>
            <person name="Hoppner M.P."/>
            <person name="Ishida K."/>
            <person name="Kim E."/>
            <person name="Koreny L."/>
            <person name="Kroth P.G."/>
            <person name="Liu Y."/>
            <person name="Malik S.B."/>
            <person name="Maier U.G."/>
            <person name="McRose D."/>
            <person name="Mock T."/>
            <person name="Neilson J.A."/>
            <person name="Onodera N.T."/>
            <person name="Poole A.M."/>
            <person name="Pritham E.J."/>
            <person name="Richards T.A."/>
            <person name="Rocap G."/>
            <person name="Roy S.W."/>
            <person name="Sarai C."/>
            <person name="Schaack S."/>
            <person name="Shirato S."/>
            <person name="Slamovits C.H."/>
            <person name="Spencer D.F."/>
            <person name="Suzuki S."/>
            <person name="Worden A.Z."/>
            <person name="Zauner S."/>
            <person name="Barry K."/>
            <person name="Bell C."/>
            <person name="Bharti A.K."/>
            <person name="Crow J.A."/>
            <person name="Grimwood J."/>
            <person name="Kramer R."/>
            <person name="Lindquist E."/>
            <person name="Lucas S."/>
            <person name="Salamov A."/>
            <person name="McFadden G.I."/>
            <person name="Lane C.E."/>
            <person name="Keeling P.J."/>
            <person name="Gray M.W."/>
            <person name="Grigoriev I.V."/>
            <person name="Archibald J.M."/>
        </authorList>
    </citation>
    <scope>NUCLEOTIDE SEQUENCE</scope>
    <source>
        <strain evidence="3 5">CCMP2712</strain>
    </source>
</reference>
<proteinExistence type="inferred from homology"/>
<comment type="similarity">
    <text evidence="1">Belongs to the DSS1/SEM1 family.</text>
</comment>
<protein>
    <submittedName>
        <fullName evidence="3 4">Uncharacterized protein</fullName>
    </submittedName>
</protein>
<dbReference type="Pfam" id="PF05160">
    <property type="entry name" value="DSS1_SEM1"/>
    <property type="match status" value="1"/>
</dbReference>
<organism evidence="3">
    <name type="scientific">Guillardia theta (strain CCMP2712)</name>
    <name type="common">Cryptophyte</name>
    <dbReference type="NCBI Taxonomy" id="905079"/>
    <lineage>
        <taxon>Eukaryota</taxon>
        <taxon>Cryptophyceae</taxon>
        <taxon>Pyrenomonadales</taxon>
        <taxon>Geminigeraceae</taxon>
        <taxon>Guillardia</taxon>
    </lineage>
</organism>
<dbReference type="GeneID" id="17301375"/>